<feature type="domain" description="SPOR" evidence="2">
    <location>
        <begin position="112"/>
        <end position="199"/>
    </location>
</feature>
<feature type="signal peptide" evidence="1">
    <location>
        <begin position="1"/>
        <end position="20"/>
    </location>
</feature>
<organism evidence="3 4">
    <name type="scientific">Pseudoalteromonas shioyasakiensis</name>
    <dbReference type="NCBI Taxonomy" id="1190813"/>
    <lineage>
        <taxon>Bacteria</taxon>
        <taxon>Pseudomonadati</taxon>
        <taxon>Pseudomonadota</taxon>
        <taxon>Gammaproteobacteria</taxon>
        <taxon>Alteromonadales</taxon>
        <taxon>Pseudoalteromonadaceae</taxon>
        <taxon>Pseudoalteromonas</taxon>
    </lineage>
</organism>
<dbReference type="Pfam" id="PF05036">
    <property type="entry name" value="SPOR"/>
    <property type="match status" value="1"/>
</dbReference>
<dbReference type="EMBL" id="JAKUMG010000004">
    <property type="protein sequence ID" value="MDI4669529.1"/>
    <property type="molecule type" value="Genomic_DNA"/>
</dbReference>
<proteinExistence type="predicted"/>
<evidence type="ECO:0000256" key="1">
    <source>
        <dbReference type="SAM" id="SignalP"/>
    </source>
</evidence>
<gene>
    <name evidence="3" type="ORF">MKZ47_10520</name>
</gene>
<name>A0ABT6U1X9_9GAMM</name>
<feature type="chain" id="PRO_5047334616" evidence="1">
    <location>
        <begin position="21"/>
        <end position="201"/>
    </location>
</feature>
<dbReference type="PROSITE" id="PS51724">
    <property type="entry name" value="SPOR"/>
    <property type="match status" value="1"/>
</dbReference>
<accession>A0ABT6U1X9</accession>
<evidence type="ECO:0000313" key="4">
    <source>
        <dbReference type="Proteomes" id="UP001156974"/>
    </source>
</evidence>
<evidence type="ECO:0000313" key="3">
    <source>
        <dbReference type="EMBL" id="MDI4669529.1"/>
    </source>
</evidence>
<dbReference type="InterPro" id="IPR007730">
    <property type="entry name" value="SPOR-like_dom"/>
</dbReference>
<keyword evidence="4" id="KW-1185">Reference proteome</keyword>
<protein>
    <submittedName>
        <fullName evidence="3">SPOR domain-containing protein</fullName>
    </submittedName>
</protein>
<sequence>MHFSIFSKYLLITISLTALTACMMSQEQTQPAYTEQQVQQFAAEWQNQQPSIERLSAMEKDLALLIEVLSANSDLTALQSAEPQNDVIIHQSEQTQVLKASSTDSLEAIIAANKAAEAGVQLGLYLTPKKVSYQVLKLKRDYPAVLNGLDFRFKTREQKGVTLYGLRAGPFANYTQATAFCEIAKRMGQTCMTAPFIGEML</sequence>
<comment type="caution">
    <text evidence="3">The sequence shown here is derived from an EMBL/GenBank/DDBJ whole genome shotgun (WGS) entry which is preliminary data.</text>
</comment>
<dbReference type="Proteomes" id="UP001156974">
    <property type="component" value="Unassembled WGS sequence"/>
</dbReference>
<reference evidence="3 4" key="1">
    <citation type="submission" date="2022-02" db="EMBL/GenBank/DDBJ databases">
        <title>Genome analysis of Beneficial Microorganisms for Coral consortium from Pocillopora damicornis.</title>
        <authorList>
            <person name="Rosado P.M."/>
            <person name="Cardoso P.M."/>
            <person name="Rosado J.G."/>
            <person name="Schultz J."/>
            <person name="Rocha U."/>
            <person name="Costa T.K."/>
            <person name="Peixoto R.S."/>
        </authorList>
    </citation>
    <scope>NUCLEOTIDE SEQUENCE [LARGE SCALE GENOMIC DNA]</scope>
    <source>
        <strain evidence="3 4">BMC5</strain>
    </source>
</reference>
<dbReference type="RefSeq" id="WP_175082322.1">
    <property type="nucleotide sequence ID" value="NZ_JAKUMG010000004.1"/>
</dbReference>
<keyword evidence="1" id="KW-0732">Signal</keyword>
<evidence type="ECO:0000259" key="2">
    <source>
        <dbReference type="PROSITE" id="PS51724"/>
    </source>
</evidence>